<dbReference type="InterPro" id="IPR011991">
    <property type="entry name" value="ArsR-like_HTH"/>
</dbReference>
<gene>
    <name evidence="6" type="ORF">GCM10009749_11630</name>
</gene>
<dbReference type="SMART" id="SM00346">
    <property type="entry name" value="HTH_ICLR"/>
    <property type="match status" value="1"/>
</dbReference>
<dbReference type="Gene3D" id="3.30.450.40">
    <property type="match status" value="2"/>
</dbReference>
<dbReference type="InterPro" id="IPR036390">
    <property type="entry name" value="WH_DNA-bd_sf"/>
</dbReference>
<name>A0ABP4Y7F0_9MICO</name>
<evidence type="ECO:0000256" key="2">
    <source>
        <dbReference type="ARBA" id="ARBA00023125"/>
    </source>
</evidence>
<reference evidence="7" key="1">
    <citation type="journal article" date="2019" name="Int. J. Syst. Evol. Microbiol.">
        <title>The Global Catalogue of Microorganisms (GCM) 10K type strain sequencing project: providing services to taxonomists for standard genome sequencing and annotation.</title>
        <authorList>
            <consortium name="The Broad Institute Genomics Platform"/>
            <consortium name="The Broad Institute Genome Sequencing Center for Infectious Disease"/>
            <person name="Wu L."/>
            <person name="Ma J."/>
        </authorList>
    </citation>
    <scope>NUCLEOTIDE SEQUENCE [LARGE SCALE GENOMIC DNA]</scope>
    <source>
        <strain evidence="7">JCM 14322</strain>
    </source>
</reference>
<dbReference type="InterPro" id="IPR014757">
    <property type="entry name" value="Tscrpt_reg_IclR_C"/>
</dbReference>
<evidence type="ECO:0000256" key="3">
    <source>
        <dbReference type="ARBA" id="ARBA00023163"/>
    </source>
</evidence>
<proteinExistence type="predicted"/>
<evidence type="ECO:0000256" key="1">
    <source>
        <dbReference type="ARBA" id="ARBA00023015"/>
    </source>
</evidence>
<feature type="domain" description="IclR-ED" evidence="5">
    <location>
        <begin position="82"/>
        <end position="244"/>
    </location>
</feature>
<dbReference type="InterPro" id="IPR036388">
    <property type="entry name" value="WH-like_DNA-bd_sf"/>
</dbReference>
<sequence length="248" mass="25479">MASARAADRATDRATDYSAPALDKALDILELLAGVAGGLTQTEIADAVGRNVSQIYRVLATLERRGYLTRDERSGQYVLSMALFDLAHRHPPLRGLVQLAAGPMRALADEIRQSCNLSVVDAGAVRVVAQAESPADFGYHVRVGARFPLETTATGAVMSVGTDAATAALSDGEAAQLAEGYLTRADRLQAGITDVVAAVTGPTGGTVAALTVPYIGTSYSAVGLEDVVAAARATAAAISARLGAPATR</sequence>
<comment type="caution">
    <text evidence="6">The sequence shown here is derived from an EMBL/GenBank/DDBJ whole genome shotgun (WGS) entry which is preliminary data.</text>
</comment>
<dbReference type="PROSITE" id="PS51078">
    <property type="entry name" value="ICLR_ED"/>
    <property type="match status" value="1"/>
</dbReference>
<feature type="domain" description="HTH iclR-type" evidence="4">
    <location>
        <begin position="19"/>
        <end position="81"/>
    </location>
</feature>
<dbReference type="InterPro" id="IPR029016">
    <property type="entry name" value="GAF-like_dom_sf"/>
</dbReference>
<protein>
    <submittedName>
        <fullName evidence="6">IclR family transcriptional regulator</fullName>
    </submittedName>
</protein>
<dbReference type="Proteomes" id="UP001500002">
    <property type="component" value="Unassembled WGS sequence"/>
</dbReference>
<dbReference type="SUPFAM" id="SSF46785">
    <property type="entry name" value="Winged helix' DNA-binding domain"/>
    <property type="match status" value="1"/>
</dbReference>
<keyword evidence="7" id="KW-1185">Reference proteome</keyword>
<accession>A0ABP4Y7F0</accession>
<dbReference type="CDD" id="cd00090">
    <property type="entry name" value="HTH_ARSR"/>
    <property type="match status" value="1"/>
</dbReference>
<keyword evidence="3" id="KW-0804">Transcription</keyword>
<dbReference type="PROSITE" id="PS51077">
    <property type="entry name" value="HTH_ICLR"/>
    <property type="match status" value="1"/>
</dbReference>
<dbReference type="InterPro" id="IPR005471">
    <property type="entry name" value="Tscrpt_reg_IclR_N"/>
</dbReference>
<evidence type="ECO:0000259" key="4">
    <source>
        <dbReference type="PROSITE" id="PS51077"/>
    </source>
</evidence>
<dbReference type="PANTHER" id="PTHR30136:SF7">
    <property type="entry name" value="HTH-TYPE TRANSCRIPTIONAL REGULATOR KDGR-RELATED"/>
    <property type="match status" value="1"/>
</dbReference>
<keyword evidence="1" id="KW-0805">Transcription regulation</keyword>
<evidence type="ECO:0000313" key="7">
    <source>
        <dbReference type="Proteomes" id="UP001500002"/>
    </source>
</evidence>
<dbReference type="Pfam" id="PF09339">
    <property type="entry name" value="HTH_IclR"/>
    <property type="match status" value="1"/>
</dbReference>
<evidence type="ECO:0000259" key="5">
    <source>
        <dbReference type="PROSITE" id="PS51078"/>
    </source>
</evidence>
<dbReference type="EMBL" id="BAAANJ010000004">
    <property type="protein sequence ID" value="GAA1805197.1"/>
    <property type="molecule type" value="Genomic_DNA"/>
</dbReference>
<dbReference type="PANTHER" id="PTHR30136">
    <property type="entry name" value="HELIX-TURN-HELIX TRANSCRIPTIONAL REGULATOR, ICLR FAMILY"/>
    <property type="match status" value="1"/>
</dbReference>
<dbReference type="InterPro" id="IPR050707">
    <property type="entry name" value="HTH_MetabolicPath_Reg"/>
</dbReference>
<dbReference type="Gene3D" id="1.10.10.10">
    <property type="entry name" value="Winged helix-like DNA-binding domain superfamily/Winged helix DNA-binding domain"/>
    <property type="match status" value="1"/>
</dbReference>
<dbReference type="SUPFAM" id="SSF55781">
    <property type="entry name" value="GAF domain-like"/>
    <property type="match status" value="1"/>
</dbReference>
<keyword evidence="2" id="KW-0238">DNA-binding</keyword>
<evidence type="ECO:0000313" key="6">
    <source>
        <dbReference type="EMBL" id="GAA1805197.1"/>
    </source>
</evidence>
<dbReference type="Pfam" id="PF01614">
    <property type="entry name" value="IclR_C"/>
    <property type="match status" value="1"/>
</dbReference>
<dbReference type="RefSeq" id="WP_344294382.1">
    <property type="nucleotide sequence ID" value="NZ_BAAANJ010000004.1"/>
</dbReference>
<organism evidence="6 7">
    <name type="scientific">Agromyces neolithicus</name>
    <dbReference type="NCBI Taxonomy" id="269420"/>
    <lineage>
        <taxon>Bacteria</taxon>
        <taxon>Bacillati</taxon>
        <taxon>Actinomycetota</taxon>
        <taxon>Actinomycetes</taxon>
        <taxon>Micrococcales</taxon>
        <taxon>Microbacteriaceae</taxon>
        <taxon>Agromyces</taxon>
    </lineage>
</organism>